<dbReference type="AlphaFoldDB" id="F0QSS8"/>
<dbReference type="Proteomes" id="UP000007485">
    <property type="component" value="Chromosome"/>
</dbReference>
<organism evidence="2 3">
    <name type="scientific">Vulcanisaeta moutnovskia (strain 768-28)</name>
    <dbReference type="NCBI Taxonomy" id="985053"/>
    <lineage>
        <taxon>Archaea</taxon>
        <taxon>Thermoproteota</taxon>
        <taxon>Thermoprotei</taxon>
        <taxon>Thermoproteales</taxon>
        <taxon>Thermoproteaceae</taxon>
        <taxon>Vulcanisaeta</taxon>
    </lineage>
</organism>
<dbReference type="Pfam" id="PF10040">
    <property type="entry name" value="CRISPR_Cas6"/>
    <property type="match status" value="1"/>
</dbReference>
<gene>
    <name evidence="2" type="ordered locus">VMUT_1390</name>
</gene>
<proteinExistence type="predicted"/>
<protein>
    <submittedName>
        <fullName evidence="2">CRISPR-associated protein Cas6</fullName>
    </submittedName>
</protein>
<dbReference type="STRING" id="985053.VMUT_1390"/>
<evidence type="ECO:0000259" key="1">
    <source>
        <dbReference type="Pfam" id="PF10040"/>
    </source>
</evidence>
<reference evidence="2 3" key="1">
    <citation type="journal article" date="2011" name="J. Bacteriol.">
        <title>Complete genome sequence of 'Vulcanisaeta moutnovskia' strain 768-28, a novel member of the hyperthermophilic crenarchaeal genus vulcanisaeta.</title>
        <authorList>
            <person name="Gumerov V.M."/>
            <person name="Mardanov A.V."/>
            <person name="Beletsky A.V."/>
            <person name="Prokofeva M.I."/>
            <person name="Bonch-Osmolovskaya E.A."/>
            <person name="Ravin N.V."/>
            <person name="Skryabin K.G."/>
        </authorList>
    </citation>
    <scope>NUCLEOTIDE SEQUENCE [LARGE SCALE GENOMIC DNA]</scope>
    <source>
        <strain evidence="2 3">768-28</strain>
    </source>
</reference>
<dbReference type="RefSeq" id="WP_013604757.1">
    <property type="nucleotide sequence ID" value="NC_015151.1"/>
</dbReference>
<dbReference type="EMBL" id="CP002529">
    <property type="protein sequence ID" value="ADY01595.1"/>
    <property type="molecule type" value="Genomic_DNA"/>
</dbReference>
<evidence type="ECO:0000313" key="2">
    <source>
        <dbReference type="EMBL" id="ADY01595.1"/>
    </source>
</evidence>
<keyword evidence="3" id="KW-1185">Reference proteome</keyword>
<dbReference type="eggNOG" id="arCOG01437">
    <property type="taxonomic scope" value="Archaea"/>
</dbReference>
<sequence length="276" mass="31266">MIVSLIIYFSIEHPIRFRTWNGRFVNRVINETLESINVKVQHGAREKPFTSTPILDLKNAVVNVLSPGNHYWFRVSLFCNEVDCPGAIEAFTSPMFQLSTGEVLNIIKINLNNSELISKDHGENEDIRAVIHWRVRFWPTSFIFRSQYVTWPSPARFFSSAALTLVRVLRGSNALISKGGEPLIGIINDADFKGFVKDLVFNTEVLSMRVRRLMINLGRGRRLPAFNGVAEYVTYTDRPGLFRLLLDVANAYGVGKNRALGLGYVNVDVLGQHLLR</sequence>
<dbReference type="HOGENOM" id="CLU_1014198_0_0_2"/>
<dbReference type="Gene3D" id="3.30.70.1900">
    <property type="match status" value="1"/>
</dbReference>
<name>F0QSS8_VULM7</name>
<dbReference type="KEGG" id="vmo:VMUT_1390"/>
<evidence type="ECO:0000313" key="3">
    <source>
        <dbReference type="Proteomes" id="UP000007485"/>
    </source>
</evidence>
<accession>F0QSS8</accession>
<dbReference type="InterPro" id="IPR019267">
    <property type="entry name" value="CRISPR-assoc_Cas6_C"/>
</dbReference>
<feature type="domain" description="CRISPR-associated protein Cas6 C-terminal" evidence="1">
    <location>
        <begin position="138"/>
        <end position="265"/>
    </location>
</feature>
<dbReference type="GeneID" id="10289042"/>